<dbReference type="AlphaFoldDB" id="A0A329S529"/>
<reference evidence="3 4" key="1">
    <citation type="submission" date="2018-01" db="EMBL/GenBank/DDBJ databases">
        <title>Draft genome of the strawberry crown rot pathogen Phytophthora cactorum.</title>
        <authorList>
            <person name="Armitage A.D."/>
            <person name="Lysoe E."/>
            <person name="Nellist C.F."/>
            <person name="Harrison R.J."/>
            <person name="Brurberg M.B."/>
        </authorList>
    </citation>
    <scope>NUCLEOTIDE SEQUENCE [LARGE SCALE GENOMIC DNA]</scope>
    <source>
        <strain evidence="3 4">10300</strain>
    </source>
</reference>
<comment type="caution">
    <text evidence="3">The sequence shown here is derived from an EMBL/GenBank/DDBJ whole genome shotgun (WGS) entry which is preliminary data.</text>
</comment>
<dbReference type="VEuPathDB" id="FungiDB:PC110_g12909"/>
<evidence type="ECO:0000313" key="4">
    <source>
        <dbReference type="Proteomes" id="UP000251314"/>
    </source>
</evidence>
<dbReference type="EMBL" id="RCMK01000336">
    <property type="protein sequence ID" value="KAG2935755.1"/>
    <property type="molecule type" value="Genomic_DNA"/>
</dbReference>
<keyword evidence="4" id="KW-1185">Reference proteome</keyword>
<protein>
    <recommendedName>
        <fullName evidence="5">DDE-1 domain-containing protein</fullName>
    </recommendedName>
</protein>
<evidence type="ECO:0008006" key="5">
    <source>
        <dbReference type="Google" id="ProtNLM"/>
    </source>
</evidence>
<dbReference type="Proteomes" id="UP000736787">
    <property type="component" value="Unassembled WGS sequence"/>
</dbReference>
<dbReference type="OrthoDB" id="108685at2759"/>
<evidence type="ECO:0000313" key="3">
    <source>
        <dbReference type="EMBL" id="RAW30718.1"/>
    </source>
</evidence>
<name>A0A329S529_9STRA</name>
<organism evidence="3 4">
    <name type="scientific">Phytophthora cactorum</name>
    <dbReference type="NCBI Taxonomy" id="29920"/>
    <lineage>
        <taxon>Eukaryota</taxon>
        <taxon>Sar</taxon>
        <taxon>Stramenopiles</taxon>
        <taxon>Oomycota</taxon>
        <taxon>Peronosporomycetes</taxon>
        <taxon>Peronosporales</taxon>
        <taxon>Peronosporaceae</taxon>
        <taxon>Phytophthora</taxon>
    </lineage>
</organism>
<evidence type="ECO:0000256" key="1">
    <source>
        <dbReference type="SAM" id="MobiDB-lite"/>
    </source>
</evidence>
<gene>
    <name evidence="3" type="ORF">PC110_g12909</name>
    <name evidence="2" type="ORF">PC117_g12316</name>
</gene>
<dbReference type="EMBL" id="MJFZ01000356">
    <property type="protein sequence ID" value="RAW30718.1"/>
    <property type="molecule type" value="Genomic_DNA"/>
</dbReference>
<reference evidence="2" key="2">
    <citation type="submission" date="2018-10" db="EMBL/GenBank/DDBJ databases">
        <title>Effector identification in a new, highly contiguous assembly of the strawberry crown rot pathogen Phytophthora cactorum.</title>
        <authorList>
            <person name="Armitage A.D."/>
            <person name="Nellist C.F."/>
            <person name="Bates H."/>
            <person name="Vickerstaff R.J."/>
            <person name="Harrison R.J."/>
        </authorList>
    </citation>
    <scope>NUCLEOTIDE SEQUENCE</scope>
    <source>
        <strain evidence="2">4040</strain>
    </source>
</reference>
<proteinExistence type="predicted"/>
<accession>A0A329S529</accession>
<dbReference type="Proteomes" id="UP000251314">
    <property type="component" value="Unassembled WGS sequence"/>
</dbReference>
<evidence type="ECO:0000313" key="2">
    <source>
        <dbReference type="EMBL" id="KAG2935755.1"/>
    </source>
</evidence>
<sequence>MNVDSTRIFNLNKTSFMPKTVRRKVVAVRGSSSVGGGDEAELPHDGGRRRERFLGRDSTSLWLKLFGENVTHVTTPVVLSVDNSSKHIGAGNNYVEAAETCVQYGVMHVILPANATYLFQPLDVVLFTRYTYCEQVLMLERLCAINGPVVRKTNAIEMACTAFRRALID</sequence>
<feature type="region of interest" description="Disordered" evidence="1">
    <location>
        <begin position="30"/>
        <end position="49"/>
    </location>
</feature>